<dbReference type="PANTHER" id="PTHR34427">
    <property type="entry name" value="DUF4283 DOMAIN PROTEIN"/>
    <property type="match status" value="1"/>
</dbReference>
<dbReference type="AlphaFoldDB" id="A0A5D3CFS8"/>
<dbReference type="PANTHER" id="PTHR34427:SF5">
    <property type="entry name" value="DUF4283 DOMAIN-CONTAINING PROTEIN"/>
    <property type="match status" value="1"/>
</dbReference>
<evidence type="ECO:0000256" key="1">
    <source>
        <dbReference type="SAM" id="MobiDB-lite"/>
    </source>
</evidence>
<comment type="caution">
    <text evidence="2">The sequence shown here is derived from an EMBL/GenBank/DDBJ whole genome shotgun (WGS) entry which is preliminary data.</text>
</comment>
<accession>A0A5D3CFS8</accession>
<dbReference type="Proteomes" id="UP000321947">
    <property type="component" value="Unassembled WGS sequence"/>
</dbReference>
<sequence>MEVKRNFHDRTREDNVVKKTSSFLVKWQSFSLNSSSRRPLRFPNFRETQTSAMENLCASPEKIYSTQQPNLFQLILPPTKEDFDYLRLLSMSTLRQLPRSCTIEKKDFVLSVDNQSRDLKLLITEVGPYKSFSIAVTLESLEWLKSSFRTLLDTPRTTRFFLEKRFEDYCLWVQKTYNRKGYIAEIYRVDDRGRKCCILVPEGSEKSGWAQFVSLLYGKKDSSTKTNYRTLLNTKLKDRFSSSESGDDTKRRSYAEAVIKGSSSDEETNSWTTNIKKTGKSNTNFSFEWERTVVLTRRFFHDDWEKIVEKLNEQLDTTVRYKPFHADKALICFKNEEQANLICKNKGWTTVGRFYVKFEEWNQKAHASPKVIPSYGGWIKVRGVPLHAWNLESFTQIGDACGGFIEVAKETRELTDIIEASIRIKDNYSGFIPAFIKLFDKEEHSFIIQVIVKTEGKWHLERSPSIHGTFTREAAKRFDEFNLNSEQYFFEDNLVISPEKAVSMVIGKEDRKKKGNGLIPEINKKLGAMMDFLNYDGDSDSSEKRKMETEDDELTVISQKGGKFFYKGENSKSIGKRKAKEKSLSNLRNPRRCYMTQRVPHRPF</sequence>
<reference evidence="2 3" key="1">
    <citation type="submission" date="2019-08" db="EMBL/GenBank/DDBJ databases">
        <title>Draft genome sequences of two oriental melons (Cucumis melo L. var makuwa).</title>
        <authorList>
            <person name="Kwon S.-Y."/>
        </authorList>
    </citation>
    <scope>NUCLEOTIDE SEQUENCE [LARGE SCALE GENOMIC DNA]</scope>
    <source>
        <strain evidence="3">cv. Chang Bougi</strain>
        <tissue evidence="2">Leaf</tissue>
    </source>
</reference>
<feature type="region of interest" description="Disordered" evidence="1">
    <location>
        <begin position="568"/>
        <end position="604"/>
    </location>
</feature>
<evidence type="ECO:0000313" key="2">
    <source>
        <dbReference type="EMBL" id="TYK10355.1"/>
    </source>
</evidence>
<protein>
    <submittedName>
        <fullName evidence="2">Uncharacterized protein</fullName>
    </submittedName>
</protein>
<dbReference type="EMBL" id="SSTD01011161">
    <property type="protein sequence ID" value="TYK10355.1"/>
    <property type="molecule type" value="Genomic_DNA"/>
</dbReference>
<proteinExistence type="predicted"/>
<evidence type="ECO:0000313" key="3">
    <source>
        <dbReference type="Proteomes" id="UP000321947"/>
    </source>
</evidence>
<gene>
    <name evidence="2" type="ORF">E5676_scaffold367G00330</name>
</gene>
<organism evidence="2 3">
    <name type="scientific">Cucumis melo var. makuwa</name>
    <name type="common">Oriental melon</name>
    <dbReference type="NCBI Taxonomy" id="1194695"/>
    <lineage>
        <taxon>Eukaryota</taxon>
        <taxon>Viridiplantae</taxon>
        <taxon>Streptophyta</taxon>
        <taxon>Embryophyta</taxon>
        <taxon>Tracheophyta</taxon>
        <taxon>Spermatophyta</taxon>
        <taxon>Magnoliopsida</taxon>
        <taxon>eudicotyledons</taxon>
        <taxon>Gunneridae</taxon>
        <taxon>Pentapetalae</taxon>
        <taxon>rosids</taxon>
        <taxon>fabids</taxon>
        <taxon>Cucurbitales</taxon>
        <taxon>Cucurbitaceae</taxon>
        <taxon>Benincaseae</taxon>
        <taxon>Cucumis</taxon>
    </lineage>
</organism>
<name>A0A5D3CFS8_CUCMM</name>